<dbReference type="Proteomes" id="UP001603857">
    <property type="component" value="Unassembled WGS sequence"/>
</dbReference>
<protein>
    <submittedName>
        <fullName evidence="2">Uncharacterized protein</fullName>
    </submittedName>
</protein>
<evidence type="ECO:0000256" key="1">
    <source>
        <dbReference type="SAM" id="MobiDB-lite"/>
    </source>
</evidence>
<reference evidence="2 3" key="1">
    <citation type="submission" date="2024-08" db="EMBL/GenBank/DDBJ databases">
        <title>Insights into the chromosomal genome structure of Flemingia macrophylla.</title>
        <authorList>
            <person name="Ding Y."/>
            <person name="Zhao Y."/>
            <person name="Bi W."/>
            <person name="Wu M."/>
            <person name="Zhao G."/>
            <person name="Gong Y."/>
            <person name="Li W."/>
            <person name="Zhang P."/>
        </authorList>
    </citation>
    <scope>NUCLEOTIDE SEQUENCE [LARGE SCALE GENOMIC DNA]</scope>
    <source>
        <strain evidence="2">DYQJB</strain>
        <tissue evidence="2">Leaf</tissue>
    </source>
</reference>
<gene>
    <name evidence="2" type="ORF">Fmac_021413</name>
</gene>
<name>A0ABD1LWS6_9FABA</name>
<evidence type="ECO:0000313" key="2">
    <source>
        <dbReference type="EMBL" id="KAL2327986.1"/>
    </source>
</evidence>
<organism evidence="2 3">
    <name type="scientific">Flemingia macrophylla</name>
    <dbReference type="NCBI Taxonomy" id="520843"/>
    <lineage>
        <taxon>Eukaryota</taxon>
        <taxon>Viridiplantae</taxon>
        <taxon>Streptophyta</taxon>
        <taxon>Embryophyta</taxon>
        <taxon>Tracheophyta</taxon>
        <taxon>Spermatophyta</taxon>
        <taxon>Magnoliopsida</taxon>
        <taxon>eudicotyledons</taxon>
        <taxon>Gunneridae</taxon>
        <taxon>Pentapetalae</taxon>
        <taxon>rosids</taxon>
        <taxon>fabids</taxon>
        <taxon>Fabales</taxon>
        <taxon>Fabaceae</taxon>
        <taxon>Papilionoideae</taxon>
        <taxon>50 kb inversion clade</taxon>
        <taxon>NPAAA clade</taxon>
        <taxon>indigoferoid/millettioid clade</taxon>
        <taxon>Phaseoleae</taxon>
        <taxon>Flemingia</taxon>
    </lineage>
</organism>
<proteinExistence type="predicted"/>
<dbReference type="EMBL" id="JBGMDY010000007">
    <property type="protein sequence ID" value="KAL2327986.1"/>
    <property type="molecule type" value="Genomic_DNA"/>
</dbReference>
<keyword evidence="3" id="KW-1185">Reference proteome</keyword>
<evidence type="ECO:0000313" key="3">
    <source>
        <dbReference type="Proteomes" id="UP001603857"/>
    </source>
</evidence>
<feature type="compositionally biased region" description="Low complexity" evidence="1">
    <location>
        <begin position="20"/>
        <end position="60"/>
    </location>
</feature>
<comment type="caution">
    <text evidence="2">The sequence shown here is derived from an EMBL/GenBank/DDBJ whole genome shotgun (WGS) entry which is preliminary data.</text>
</comment>
<dbReference type="AlphaFoldDB" id="A0ABD1LWS6"/>
<accession>A0ABD1LWS6</accession>
<feature type="region of interest" description="Disordered" evidence="1">
    <location>
        <begin position="18"/>
        <end position="60"/>
    </location>
</feature>
<sequence>MSLTLRWYLVHSNAHPNVLAASPASPVSSKTASASTPRSTPTPTPTSSRPSRLVDPSSSTRSASLALLSASLPPQCLQERGRLLNASERVATANFLV</sequence>